<protein>
    <submittedName>
        <fullName evidence="1">Uncharacterized protein</fullName>
    </submittedName>
</protein>
<evidence type="ECO:0000313" key="2">
    <source>
        <dbReference type="Proteomes" id="UP000837857"/>
    </source>
</evidence>
<sequence>MISSIIKYATVSSIRQNGAALRSPPLSDYSWRVPREGKALKAQRWLLDAAGGPPNVLAPILKAQDKEFCMAIHFSGQYVGSRILSLHERPSMQEWKVEELKVP</sequence>
<feature type="non-terminal residue" evidence="1">
    <location>
        <position position="1"/>
    </location>
</feature>
<proteinExistence type="predicted"/>
<reference evidence="1" key="1">
    <citation type="submission" date="2022-03" db="EMBL/GenBank/DDBJ databases">
        <authorList>
            <person name="Martin H S."/>
        </authorList>
    </citation>
    <scope>NUCLEOTIDE SEQUENCE</scope>
</reference>
<dbReference type="EMBL" id="OW152820">
    <property type="protein sequence ID" value="CAH2074879.1"/>
    <property type="molecule type" value="Genomic_DNA"/>
</dbReference>
<keyword evidence="2" id="KW-1185">Reference proteome</keyword>
<accession>A0ABN8J2G1</accession>
<gene>
    <name evidence="1" type="ORF">IPOD504_LOCUS16296</name>
</gene>
<name>A0ABN8J2G1_9NEOP</name>
<organism evidence="1 2">
    <name type="scientific">Iphiclides podalirius</name>
    <name type="common">scarce swallowtail</name>
    <dbReference type="NCBI Taxonomy" id="110791"/>
    <lineage>
        <taxon>Eukaryota</taxon>
        <taxon>Metazoa</taxon>
        <taxon>Ecdysozoa</taxon>
        <taxon>Arthropoda</taxon>
        <taxon>Hexapoda</taxon>
        <taxon>Insecta</taxon>
        <taxon>Pterygota</taxon>
        <taxon>Neoptera</taxon>
        <taxon>Endopterygota</taxon>
        <taxon>Lepidoptera</taxon>
        <taxon>Glossata</taxon>
        <taxon>Ditrysia</taxon>
        <taxon>Papilionoidea</taxon>
        <taxon>Papilionidae</taxon>
        <taxon>Papilioninae</taxon>
        <taxon>Iphiclides</taxon>
    </lineage>
</organism>
<evidence type="ECO:0000313" key="1">
    <source>
        <dbReference type="EMBL" id="CAH2074879.1"/>
    </source>
</evidence>
<dbReference type="Proteomes" id="UP000837857">
    <property type="component" value="Chromosome 8"/>
</dbReference>